<dbReference type="AlphaFoldDB" id="A0A8H4EQM3"/>
<feature type="signal peptide" evidence="2">
    <location>
        <begin position="1"/>
        <end position="17"/>
    </location>
</feature>
<keyword evidence="1" id="KW-1133">Transmembrane helix</keyword>
<keyword evidence="2" id="KW-0732">Signal</keyword>
<dbReference type="Proteomes" id="UP000439903">
    <property type="component" value="Unassembled WGS sequence"/>
</dbReference>
<proteinExistence type="predicted"/>
<name>A0A8H4EQM3_GIGMA</name>
<evidence type="ECO:0000313" key="4">
    <source>
        <dbReference type="Proteomes" id="UP000439903"/>
    </source>
</evidence>
<sequence length="165" mass="19538">MMLYCLIYIIFLAVSKAEPTIDFKNPSSIQEALKNATFQDIIISASSTYLLTSLTEEEDTVKIVIKDEDLDDAYLNIINELNNKDQSHVEKRHRNAFTKKDDYYRLFRTYLVLSWIFTTGFVIFLFTSNTFTRYFLTYDYYSDTYNPYLPLYLVSCDFICIQSDW</sequence>
<evidence type="ECO:0000256" key="1">
    <source>
        <dbReference type="SAM" id="Phobius"/>
    </source>
</evidence>
<feature type="transmembrane region" description="Helical" evidence="1">
    <location>
        <begin position="107"/>
        <end position="126"/>
    </location>
</feature>
<evidence type="ECO:0000313" key="3">
    <source>
        <dbReference type="EMBL" id="KAF0536921.1"/>
    </source>
</evidence>
<gene>
    <name evidence="3" type="ORF">F8M41_008763</name>
</gene>
<feature type="chain" id="PRO_5034840355" evidence="2">
    <location>
        <begin position="18"/>
        <end position="165"/>
    </location>
</feature>
<comment type="caution">
    <text evidence="3">The sequence shown here is derived from an EMBL/GenBank/DDBJ whole genome shotgun (WGS) entry which is preliminary data.</text>
</comment>
<keyword evidence="1" id="KW-0472">Membrane</keyword>
<keyword evidence="4" id="KW-1185">Reference proteome</keyword>
<accession>A0A8H4EQM3</accession>
<reference evidence="3 4" key="1">
    <citation type="journal article" date="2019" name="Environ. Microbiol.">
        <title>At the nexus of three kingdoms: the genome of the mycorrhizal fungus Gigaspora margarita provides insights into plant, endobacterial and fungal interactions.</title>
        <authorList>
            <person name="Venice F."/>
            <person name="Ghignone S."/>
            <person name="Salvioli di Fossalunga A."/>
            <person name="Amselem J."/>
            <person name="Novero M."/>
            <person name="Xianan X."/>
            <person name="Sedzielewska Toro K."/>
            <person name="Morin E."/>
            <person name="Lipzen A."/>
            <person name="Grigoriev I.V."/>
            <person name="Henrissat B."/>
            <person name="Martin F.M."/>
            <person name="Bonfante P."/>
        </authorList>
    </citation>
    <scope>NUCLEOTIDE SEQUENCE [LARGE SCALE GENOMIC DNA]</scope>
    <source>
        <strain evidence="3 4">BEG34</strain>
    </source>
</reference>
<dbReference type="EMBL" id="WTPW01000194">
    <property type="protein sequence ID" value="KAF0536921.1"/>
    <property type="molecule type" value="Genomic_DNA"/>
</dbReference>
<keyword evidence="1" id="KW-0812">Transmembrane</keyword>
<protein>
    <submittedName>
        <fullName evidence="3">Glycosyltransferase family 2 protein</fullName>
    </submittedName>
</protein>
<dbReference type="GO" id="GO:0016740">
    <property type="term" value="F:transferase activity"/>
    <property type="evidence" value="ECO:0007669"/>
    <property type="project" value="UniProtKB-KW"/>
</dbReference>
<dbReference type="OrthoDB" id="2480986at2759"/>
<keyword evidence="3" id="KW-0808">Transferase</keyword>
<evidence type="ECO:0000256" key="2">
    <source>
        <dbReference type="SAM" id="SignalP"/>
    </source>
</evidence>
<organism evidence="3 4">
    <name type="scientific">Gigaspora margarita</name>
    <dbReference type="NCBI Taxonomy" id="4874"/>
    <lineage>
        <taxon>Eukaryota</taxon>
        <taxon>Fungi</taxon>
        <taxon>Fungi incertae sedis</taxon>
        <taxon>Mucoromycota</taxon>
        <taxon>Glomeromycotina</taxon>
        <taxon>Glomeromycetes</taxon>
        <taxon>Diversisporales</taxon>
        <taxon>Gigasporaceae</taxon>
        <taxon>Gigaspora</taxon>
    </lineage>
</organism>